<dbReference type="Pfam" id="PF09551">
    <property type="entry name" value="Spore_II_R"/>
    <property type="match status" value="1"/>
</dbReference>
<evidence type="ECO:0000256" key="1">
    <source>
        <dbReference type="SAM" id="SignalP"/>
    </source>
</evidence>
<evidence type="ECO:0000313" key="3">
    <source>
        <dbReference type="Proteomes" id="UP000430345"/>
    </source>
</evidence>
<protein>
    <submittedName>
        <fullName evidence="2">Stage II sporulation protein R</fullName>
    </submittedName>
</protein>
<proteinExistence type="predicted"/>
<dbReference type="NCBIfam" id="TIGR02837">
    <property type="entry name" value="spore_II_R"/>
    <property type="match status" value="1"/>
</dbReference>
<feature type="signal peptide" evidence="1">
    <location>
        <begin position="1"/>
        <end position="19"/>
    </location>
</feature>
<accession>A0A6I1MJX4</accession>
<keyword evidence="3" id="KW-1185">Reference proteome</keyword>
<dbReference type="OrthoDB" id="9793324at2"/>
<dbReference type="InterPro" id="IPR014202">
    <property type="entry name" value="Spore_II_R"/>
</dbReference>
<feature type="chain" id="PRO_5039467324" evidence="1">
    <location>
        <begin position="20"/>
        <end position="226"/>
    </location>
</feature>
<reference evidence="2 3" key="1">
    <citation type="submission" date="2019-10" db="EMBL/GenBank/DDBJ databases">
        <title>The Genome Sequence of Clostridium tarantellae Isolated from Fish Brain.</title>
        <authorList>
            <person name="Bano L."/>
            <person name="Kiel M."/>
            <person name="Sales G."/>
            <person name="Doxey A.C."/>
            <person name="Mansfield M.J."/>
            <person name="Schiavone M."/>
            <person name="Rossetto O."/>
            <person name="Pirazzini M."/>
            <person name="Dobrindt U."/>
            <person name="Montecucco C."/>
        </authorList>
    </citation>
    <scope>NUCLEOTIDE SEQUENCE [LARGE SCALE GENOMIC DNA]</scope>
    <source>
        <strain evidence="2 3">DSM 3997</strain>
    </source>
</reference>
<dbReference type="RefSeq" id="WP_152888150.1">
    <property type="nucleotide sequence ID" value="NZ_WHJC01000033.1"/>
</dbReference>
<comment type="caution">
    <text evidence="2">The sequence shown here is derived from an EMBL/GenBank/DDBJ whole genome shotgun (WGS) entry which is preliminary data.</text>
</comment>
<dbReference type="EMBL" id="WHJC01000033">
    <property type="protein sequence ID" value="MPQ43013.1"/>
    <property type="molecule type" value="Genomic_DNA"/>
</dbReference>
<evidence type="ECO:0000313" key="2">
    <source>
        <dbReference type="EMBL" id="MPQ43013.1"/>
    </source>
</evidence>
<sequence length="226" mass="26225">MKKILIVISMFLLTMIMCASYVTKGGQDIISNDEEFFVETINDKMIRFHVLANSNSIKDQNLKMEVKNKIIEYITPKFNNINSIEQARDILMENNNDIIKIAENCIKEQGFSYKVSTTLGRENFPVKVYGNITLPQGEYEAYRILIGEAKGENWWCVMFPPLCFVDVTKGEVSYEETEEKIKGVLTDEEFEVVNNKNNNNSKLKDKKEESKVKLKFKIFDLFKNKN</sequence>
<dbReference type="Proteomes" id="UP000430345">
    <property type="component" value="Unassembled WGS sequence"/>
</dbReference>
<name>A0A6I1MJX4_9CLOT</name>
<dbReference type="AlphaFoldDB" id="A0A6I1MJX4"/>
<organism evidence="2 3">
    <name type="scientific">Clostridium tarantellae</name>
    <dbReference type="NCBI Taxonomy" id="39493"/>
    <lineage>
        <taxon>Bacteria</taxon>
        <taxon>Bacillati</taxon>
        <taxon>Bacillota</taxon>
        <taxon>Clostridia</taxon>
        <taxon>Eubacteriales</taxon>
        <taxon>Clostridiaceae</taxon>
        <taxon>Clostridium</taxon>
    </lineage>
</organism>
<gene>
    <name evidence="2" type="primary">spoIIR</name>
    <name evidence="2" type="ORF">GBZ86_04475</name>
</gene>
<keyword evidence="1" id="KW-0732">Signal</keyword>